<dbReference type="RefSeq" id="XP_033590422.1">
    <property type="nucleotide sequence ID" value="XM_033733153.1"/>
</dbReference>
<gene>
    <name evidence="1" type="ORF">BDY17DRAFT_294546</name>
</gene>
<organism evidence="1 2">
    <name type="scientific">Neohortaea acidophila</name>
    <dbReference type="NCBI Taxonomy" id="245834"/>
    <lineage>
        <taxon>Eukaryota</taxon>
        <taxon>Fungi</taxon>
        <taxon>Dikarya</taxon>
        <taxon>Ascomycota</taxon>
        <taxon>Pezizomycotina</taxon>
        <taxon>Dothideomycetes</taxon>
        <taxon>Dothideomycetidae</taxon>
        <taxon>Mycosphaerellales</taxon>
        <taxon>Teratosphaeriaceae</taxon>
        <taxon>Neohortaea</taxon>
    </lineage>
</organism>
<protein>
    <submittedName>
        <fullName evidence="1">Uncharacterized protein</fullName>
    </submittedName>
</protein>
<dbReference type="GeneID" id="54474155"/>
<name>A0A6A6PV36_9PEZI</name>
<evidence type="ECO:0000313" key="2">
    <source>
        <dbReference type="Proteomes" id="UP000799767"/>
    </source>
</evidence>
<proteinExistence type="predicted"/>
<accession>A0A6A6PV36</accession>
<keyword evidence="2" id="KW-1185">Reference proteome</keyword>
<reference evidence="1" key="1">
    <citation type="journal article" date="2020" name="Stud. Mycol.">
        <title>101 Dothideomycetes genomes: a test case for predicting lifestyles and emergence of pathogens.</title>
        <authorList>
            <person name="Haridas S."/>
            <person name="Albert R."/>
            <person name="Binder M."/>
            <person name="Bloem J."/>
            <person name="Labutti K."/>
            <person name="Salamov A."/>
            <person name="Andreopoulos B."/>
            <person name="Baker S."/>
            <person name="Barry K."/>
            <person name="Bills G."/>
            <person name="Bluhm B."/>
            <person name="Cannon C."/>
            <person name="Castanera R."/>
            <person name="Culley D."/>
            <person name="Daum C."/>
            <person name="Ezra D."/>
            <person name="Gonzalez J."/>
            <person name="Henrissat B."/>
            <person name="Kuo A."/>
            <person name="Liang C."/>
            <person name="Lipzen A."/>
            <person name="Lutzoni F."/>
            <person name="Magnuson J."/>
            <person name="Mondo S."/>
            <person name="Nolan M."/>
            <person name="Ohm R."/>
            <person name="Pangilinan J."/>
            <person name="Park H.-J."/>
            <person name="Ramirez L."/>
            <person name="Alfaro M."/>
            <person name="Sun H."/>
            <person name="Tritt A."/>
            <person name="Yoshinaga Y."/>
            <person name="Zwiers L.-H."/>
            <person name="Turgeon B."/>
            <person name="Goodwin S."/>
            <person name="Spatafora J."/>
            <person name="Crous P."/>
            <person name="Grigoriev I."/>
        </authorList>
    </citation>
    <scope>NUCLEOTIDE SEQUENCE</scope>
    <source>
        <strain evidence="1">CBS 113389</strain>
    </source>
</reference>
<dbReference type="EMBL" id="MU001634">
    <property type="protein sequence ID" value="KAF2483852.1"/>
    <property type="molecule type" value="Genomic_DNA"/>
</dbReference>
<evidence type="ECO:0000313" key="1">
    <source>
        <dbReference type="EMBL" id="KAF2483852.1"/>
    </source>
</evidence>
<dbReference type="Proteomes" id="UP000799767">
    <property type="component" value="Unassembled WGS sequence"/>
</dbReference>
<sequence>MPDLGDIHALDGNMNDIRLMEKIFLVKSYATAAITMLERIDSSKLEWDSEERDPSPNMLRLELISEYAQAALREVVTFCNRLAAKTKLPLTHGEDVVHPPAHEVRCFIELHIHIRRAMNLVQELDQTLWDLHEGSTELPDGHEKLEQRSEDVGKEVMKMWNISKKLSHIGDHESGYDTWFRELNDDD</sequence>
<dbReference type="AlphaFoldDB" id="A0A6A6PV36"/>